<keyword evidence="4" id="KW-1185">Reference proteome</keyword>
<keyword evidence="2" id="KW-0472">Membrane</keyword>
<evidence type="ECO:0000313" key="4">
    <source>
        <dbReference type="Proteomes" id="UP000557717"/>
    </source>
</evidence>
<reference evidence="3 4" key="1">
    <citation type="submission" date="2020-08" db="EMBL/GenBank/DDBJ databases">
        <title>Genomic Encyclopedia of Type Strains, Phase IV (KMG-IV): sequencing the most valuable type-strain genomes for metagenomic binning, comparative biology and taxonomic classification.</title>
        <authorList>
            <person name="Goeker M."/>
        </authorList>
    </citation>
    <scope>NUCLEOTIDE SEQUENCE [LARGE SCALE GENOMIC DNA]</scope>
    <source>
        <strain evidence="3 4">YC6886</strain>
    </source>
</reference>
<protein>
    <submittedName>
        <fullName evidence="3">Uncharacterized protein</fullName>
    </submittedName>
</protein>
<accession>A0A840V6T0</accession>
<dbReference type="Proteomes" id="UP000557717">
    <property type="component" value="Unassembled WGS sequence"/>
</dbReference>
<dbReference type="RefSeq" id="WP_184022488.1">
    <property type="nucleotide sequence ID" value="NZ_JACHFD010000054.1"/>
</dbReference>
<dbReference type="AlphaFoldDB" id="A0A840V6T0"/>
<feature type="compositionally biased region" description="Basic and acidic residues" evidence="1">
    <location>
        <begin position="191"/>
        <end position="201"/>
    </location>
</feature>
<feature type="region of interest" description="Disordered" evidence="1">
    <location>
        <begin position="191"/>
        <end position="214"/>
    </location>
</feature>
<proteinExistence type="predicted"/>
<sequence>MQTAIISGSVALIIFAATQVFLHLRSRQTLLREKLEELFAAMNEVSACYMNVVYATQAKDEEQLKEVFRKLDEAFYRPRALILLYFPHITEIWEDSVLAQAHAIVKAVNTAENPEAVDAAACKRSVDKAAMYIRYLQNFLARNQDLTTETLAFQFDRFFRRRVKIRMPRNIYDELKRDGLIKDGRLGTTKVEVERDRRKTPVEPVVPLPSDGAE</sequence>
<gene>
    <name evidence="3" type="ORF">HNR46_004238</name>
</gene>
<dbReference type="EMBL" id="JACHFD010000054">
    <property type="protein sequence ID" value="MBB5353967.1"/>
    <property type="molecule type" value="Genomic_DNA"/>
</dbReference>
<organism evidence="3 4">
    <name type="scientific">Haloferula luteola</name>
    <dbReference type="NCBI Taxonomy" id="595692"/>
    <lineage>
        <taxon>Bacteria</taxon>
        <taxon>Pseudomonadati</taxon>
        <taxon>Verrucomicrobiota</taxon>
        <taxon>Verrucomicrobiia</taxon>
        <taxon>Verrucomicrobiales</taxon>
        <taxon>Verrucomicrobiaceae</taxon>
        <taxon>Haloferula</taxon>
    </lineage>
</organism>
<feature type="transmembrane region" description="Helical" evidence="2">
    <location>
        <begin position="6"/>
        <end position="24"/>
    </location>
</feature>
<comment type="caution">
    <text evidence="3">The sequence shown here is derived from an EMBL/GenBank/DDBJ whole genome shotgun (WGS) entry which is preliminary data.</text>
</comment>
<keyword evidence="2" id="KW-0812">Transmembrane</keyword>
<keyword evidence="2" id="KW-1133">Transmembrane helix</keyword>
<evidence type="ECO:0000256" key="1">
    <source>
        <dbReference type="SAM" id="MobiDB-lite"/>
    </source>
</evidence>
<name>A0A840V6T0_9BACT</name>
<evidence type="ECO:0000256" key="2">
    <source>
        <dbReference type="SAM" id="Phobius"/>
    </source>
</evidence>
<evidence type="ECO:0000313" key="3">
    <source>
        <dbReference type="EMBL" id="MBB5353967.1"/>
    </source>
</evidence>